<name>A0A2C9WK77_MANES</name>
<accession>A0A2C9WK77</accession>
<gene>
    <name evidence="1" type="ORF">MANES_01G123900</name>
</gene>
<organism evidence="1">
    <name type="scientific">Manihot esculenta</name>
    <name type="common">Cassava</name>
    <name type="synonym">Jatropha manihot</name>
    <dbReference type="NCBI Taxonomy" id="3983"/>
    <lineage>
        <taxon>Eukaryota</taxon>
        <taxon>Viridiplantae</taxon>
        <taxon>Streptophyta</taxon>
        <taxon>Embryophyta</taxon>
        <taxon>Tracheophyta</taxon>
        <taxon>Spermatophyta</taxon>
        <taxon>Magnoliopsida</taxon>
        <taxon>eudicotyledons</taxon>
        <taxon>Gunneridae</taxon>
        <taxon>Pentapetalae</taxon>
        <taxon>rosids</taxon>
        <taxon>fabids</taxon>
        <taxon>Malpighiales</taxon>
        <taxon>Euphorbiaceae</taxon>
        <taxon>Crotonoideae</taxon>
        <taxon>Manihoteae</taxon>
        <taxon>Manihot</taxon>
    </lineage>
</organism>
<proteinExistence type="predicted"/>
<dbReference type="EMBL" id="CM004387">
    <property type="protein sequence ID" value="OAY60589.1"/>
    <property type="molecule type" value="Genomic_DNA"/>
</dbReference>
<sequence length="77" mass="8818">MEVGFSGNQPPKPFFSRSVMGEGVVSRTLHCLFLQDLRGVYDAKFEDHQPHLLEARFLCKKLLDNSIGMFMDKREGD</sequence>
<dbReference type="AlphaFoldDB" id="A0A2C9WK77"/>
<reference evidence="1" key="1">
    <citation type="submission" date="2016-02" db="EMBL/GenBank/DDBJ databases">
        <title>WGS assembly of Manihot esculenta.</title>
        <authorList>
            <person name="Bredeson J.V."/>
            <person name="Prochnik S.E."/>
            <person name="Lyons J.B."/>
            <person name="Schmutz J."/>
            <person name="Grimwood J."/>
            <person name="Vrebalov J."/>
            <person name="Bart R.S."/>
            <person name="Amuge T."/>
            <person name="Ferguson M.E."/>
            <person name="Green R."/>
            <person name="Putnam N."/>
            <person name="Stites J."/>
            <person name="Rounsley S."/>
            <person name="Rokhsar D.S."/>
        </authorList>
    </citation>
    <scope>NUCLEOTIDE SEQUENCE [LARGE SCALE GENOMIC DNA]</scope>
    <source>
        <tissue evidence="1">Leaf</tissue>
    </source>
</reference>
<evidence type="ECO:0000313" key="1">
    <source>
        <dbReference type="EMBL" id="OAY60589.1"/>
    </source>
</evidence>
<protein>
    <submittedName>
        <fullName evidence="1">Uncharacterized protein</fullName>
    </submittedName>
</protein>